<dbReference type="Pfam" id="PF01144">
    <property type="entry name" value="CoA_trans"/>
    <property type="match status" value="1"/>
</dbReference>
<evidence type="ECO:0000256" key="2">
    <source>
        <dbReference type="ARBA" id="ARBA00022679"/>
    </source>
</evidence>
<dbReference type="EMBL" id="JABEMB010000010">
    <property type="protein sequence ID" value="NNH03953.1"/>
    <property type="molecule type" value="Genomic_DNA"/>
</dbReference>
<sequence length="230" mass="23858">MSPAIGGEAAGLLAADGAGWSREGVAERARRDLRSGSFVNLGIGIPQLVADFVEPEAEIYIHSENGIIGAGPGAAEGEEDADIVDAGKRHITLVLGASTFDSALSFAIMRGGHLDYSLLGGMEVACNGDLANWAAPGRTPGVGGAMDLVQGAKEVWVLLLHRGKGGESKMRVRCELPLTGAGVTTRVYTDLGVFEPAGAAFRVIERAPGVTRALLEEATEAPLEWPEPDA</sequence>
<dbReference type="RefSeq" id="WP_167035694.1">
    <property type="nucleotide sequence ID" value="NZ_BAAANA010000002.1"/>
</dbReference>
<comment type="caution">
    <text evidence="3">The sequence shown here is derived from an EMBL/GenBank/DDBJ whole genome shotgun (WGS) entry which is preliminary data.</text>
</comment>
<evidence type="ECO:0000313" key="3">
    <source>
        <dbReference type="EMBL" id="NNH03953.1"/>
    </source>
</evidence>
<keyword evidence="2 3" id="KW-0808">Transferase</keyword>
<dbReference type="PANTHER" id="PTHR13707:SF60">
    <property type="entry name" value="ACETATE COA-TRANSFERASE SUBUNIT ALPHA"/>
    <property type="match status" value="1"/>
</dbReference>
<accession>A0A7Y2Q038</accession>
<dbReference type="PANTHER" id="PTHR13707">
    <property type="entry name" value="KETOACID-COENZYME A TRANSFERASE"/>
    <property type="match status" value="1"/>
</dbReference>
<dbReference type="InterPro" id="IPR012791">
    <property type="entry name" value="3-oxoacid_CoA-transf_B"/>
</dbReference>
<evidence type="ECO:0000256" key="1">
    <source>
        <dbReference type="ARBA" id="ARBA00007047"/>
    </source>
</evidence>
<dbReference type="GO" id="GO:0008410">
    <property type="term" value="F:CoA-transferase activity"/>
    <property type="evidence" value="ECO:0007669"/>
    <property type="project" value="InterPro"/>
</dbReference>
<keyword evidence="4" id="KW-1185">Reference proteome</keyword>
<name>A0A7Y2Q038_9MICO</name>
<dbReference type="AlphaFoldDB" id="A0A7Y2Q038"/>
<reference evidence="3 4" key="1">
    <citation type="submission" date="2020-05" db="EMBL/GenBank/DDBJ databases">
        <title>MicrobeNet Type strains.</title>
        <authorList>
            <person name="Nicholson A.C."/>
        </authorList>
    </citation>
    <scope>NUCLEOTIDE SEQUENCE [LARGE SCALE GENOMIC DNA]</scope>
    <source>
        <strain evidence="3 4">JCM 14282</strain>
    </source>
</reference>
<dbReference type="InterPro" id="IPR037171">
    <property type="entry name" value="NagB/RpiA_transferase-like"/>
</dbReference>
<dbReference type="InterPro" id="IPR004165">
    <property type="entry name" value="CoA_trans_fam_I"/>
</dbReference>
<protein>
    <submittedName>
        <fullName evidence="3">3-oxoacid CoA-transferase subunit B</fullName>
    </submittedName>
</protein>
<dbReference type="NCBIfam" id="TIGR02428">
    <property type="entry name" value="pcaJ_scoB_fam"/>
    <property type="match status" value="1"/>
</dbReference>
<comment type="similarity">
    <text evidence="1">Belongs to the 3-oxoacid CoA-transferase subunit B family.</text>
</comment>
<evidence type="ECO:0000313" key="4">
    <source>
        <dbReference type="Proteomes" id="UP000543598"/>
    </source>
</evidence>
<gene>
    <name evidence="3" type="ORF">HLA99_08835</name>
</gene>
<dbReference type="Gene3D" id="3.40.1080.10">
    <property type="entry name" value="Glutaconate Coenzyme A-transferase"/>
    <property type="match status" value="1"/>
</dbReference>
<organism evidence="3 4">
    <name type="scientific">Microbacterium ulmi</name>
    <dbReference type="NCBI Taxonomy" id="179095"/>
    <lineage>
        <taxon>Bacteria</taxon>
        <taxon>Bacillati</taxon>
        <taxon>Actinomycetota</taxon>
        <taxon>Actinomycetes</taxon>
        <taxon>Micrococcales</taxon>
        <taxon>Microbacteriaceae</taxon>
        <taxon>Microbacterium</taxon>
    </lineage>
</organism>
<dbReference type="Proteomes" id="UP000543598">
    <property type="component" value="Unassembled WGS sequence"/>
</dbReference>
<dbReference type="SUPFAM" id="SSF100950">
    <property type="entry name" value="NagB/RpiA/CoA transferase-like"/>
    <property type="match status" value="1"/>
</dbReference>
<dbReference type="SMART" id="SM00882">
    <property type="entry name" value="CoA_trans"/>
    <property type="match status" value="1"/>
</dbReference>
<proteinExistence type="inferred from homology"/>